<evidence type="ECO:0000256" key="4">
    <source>
        <dbReference type="ARBA" id="ARBA00022825"/>
    </source>
</evidence>
<dbReference type="InterPro" id="IPR000209">
    <property type="entry name" value="Peptidase_S8/S53_dom"/>
</dbReference>
<accession>A0A844ZHK4</accession>
<feature type="active site" description="Charge relay system" evidence="5">
    <location>
        <position position="281"/>
    </location>
</feature>
<keyword evidence="3 5" id="KW-0378">Hydrolase</keyword>
<sequence>MMAQNFLLGRGERLTKDVIVRSGGGPKDAPYSFGEARRRLTPMISETVQKIENLPDDACPNDRAIISLTLNPEYIAKSYFPFELMRDVGMEVVGSRPARVKPEKRSRNRPPVETISTQLFARATRSALRSWENALPDWPATSGREKELPSIEEISAPIPSSKIKGVLPETGTFPLEIVLHAGELEGEMVLLDQFGDFLEARGIERNFGRRFYAKGLCFLELDAESERAEEIAVFSSVRALRKMPELRVLRPTIRSAGIPTAMPDLPDEPPISRETRVAIFDGGVPPGHPLTEWVTPYELPDMLPATQDLYEHGVAVTSAALFGHIDPKKPIPRPFAAIDHYRVLDEDPAQNLHELYEVLERIDGVLSGQHYDFINLSIGPCLPIEDDDVHAWTAVLDDRLSRTSTLAGIAVGNDGEGDALAGLNRVQVPADCVNALAVGACDTMDDDWQRASYSSVGPGRSPGIIKPDLVGFGGSVARPFVVVSHEMSPQLNTTGGTSFATPAVVRMASGVRAHFGGNLNDLAIRALLVHTAEGTDIDAKEVGWGRAAQDINSIVLCADDEVRIVYQGEISPAKYIRAAIPMPDEEISGMVNMKATVCYKSNTDPHHPGNYTQAGLELTFRPHDGKFSRDNQLHADTRSFFGTSQAGATEEELRRDAWKWENCLHGKIRMQGRSLSNPVFDIHYNSRLEGRNFSPDEKLRYALVVSVQAKAIADLYNQIVRRYAARLEPLRPVLEVPIRT</sequence>
<evidence type="ECO:0000256" key="1">
    <source>
        <dbReference type="ARBA" id="ARBA00011073"/>
    </source>
</evidence>
<feature type="active site" description="Charge relay system" evidence="5">
    <location>
        <position position="312"/>
    </location>
</feature>
<evidence type="ECO:0000313" key="8">
    <source>
        <dbReference type="Proteomes" id="UP000433104"/>
    </source>
</evidence>
<feature type="active site" description="Charge relay system" evidence="5">
    <location>
        <position position="498"/>
    </location>
</feature>
<protein>
    <submittedName>
        <fullName evidence="7">S8 family serine peptidase</fullName>
    </submittedName>
</protein>
<keyword evidence="8" id="KW-1185">Reference proteome</keyword>
<dbReference type="SUPFAM" id="SSF52743">
    <property type="entry name" value="Subtilisin-like"/>
    <property type="match status" value="1"/>
</dbReference>
<dbReference type="PROSITE" id="PS51892">
    <property type="entry name" value="SUBTILASE"/>
    <property type="match status" value="1"/>
</dbReference>
<gene>
    <name evidence="7" type="ORF">GRI38_11330</name>
</gene>
<dbReference type="Pfam" id="PF00082">
    <property type="entry name" value="Peptidase_S8"/>
    <property type="match status" value="1"/>
</dbReference>
<organism evidence="7 8">
    <name type="scientific">Parapontixanthobacter aurantiacus</name>
    <dbReference type="NCBI Taxonomy" id="1463599"/>
    <lineage>
        <taxon>Bacteria</taxon>
        <taxon>Pseudomonadati</taxon>
        <taxon>Pseudomonadota</taxon>
        <taxon>Alphaproteobacteria</taxon>
        <taxon>Sphingomonadales</taxon>
        <taxon>Erythrobacteraceae</taxon>
        <taxon>Parapontixanthobacter</taxon>
    </lineage>
</organism>
<comment type="caution">
    <text evidence="7">The sequence shown here is derived from an EMBL/GenBank/DDBJ whole genome shotgun (WGS) entry which is preliminary data.</text>
</comment>
<dbReference type="CDD" id="cd04847">
    <property type="entry name" value="Peptidases_S8_Subtilisin_like_2"/>
    <property type="match status" value="1"/>
</dbReference>
<keyword evidence="4 5" id="KW-0720">Serine protease</keyword>
<dbReference type="Proteomes" id="UP000433104">
    <property type="component" value="Unassembled WGS sequence"/>
</dbReference>
<dbReference type="Gene3D" id="3.40.50.200">
    <property type="entry name" value="Peptidase S8/S53 domain"/>
    <property type="match status" value="1"/>
</dbReference>
<dbReference type="InterPro" id="IPR034074">
    <property type="entry name" value="Y4bN_pept_dom"/>
</dbReference>
<dbReference type="InterPro" id="IPR036852">
    <property type="entry name" value="Peptidase_S8/S53_dom_sf"/>
</dbReference>
<dbReference type="OrthoDB" id="5495859at2"/>
<dbReference type="PANTHER" id="PTHR43806">
    <property type="entry name" value="PEPTIDASE S8"/>
    <property type="match status" value="1"/>
</dbReference>
<reference evidence="7 8" key="1">
    <citation type="submission" date="2019-12" db="EMBL/GenBank/DDBJ databases">
        <title>Genomic-based taxomic classification of the family Erythrobacteraceae.</title>
        <authorList>
            <person name="Xu L."/>
        </authorList>
    </citation>
    <scope>NUCLEOTIDE SEQUENCE [LARGE SCALE GENOMIC DNA]</scope>
    <source>
        <strain evidence="7 8">MCCC 1A09962</strain>
    </source>
</reference>
<evidence type="ECO:0000256" key="2">
    <source>
        <dbReference type="ARBA" id="ARBA00022670"/>
    </source>
</evidence>
<dbReference type="AlphaFoldDB" id="A0A844ZHK4"/>
<evidence type="ECO:0000256" key="3">
    <source>
        <dbReference type="ARBA" id="ARBA00022801"/>
    </source>
</evidence>
<feature type="domain" description="Peptidase S8/S53" evidence="6">
    <location>
        <begin position="275"/>
        <end position="545"/>
    </location>
</feature>
<name>A0A844ZHK4_9SPHN</name>
<evidence type="ECO:0000313" key="7">
    <source>
        <dbReference type="EMBL" id="MXO86616.1"/>
    </source>
</evidence>
<dbReference type="GO" id="GO:0006508">
    <property type="term" value="P:proteolysis"/>
    <property type="evidence" value="ECO:0007669"/>
    <property type="project" value="UniProtKB-KW"/>
</dbReference>
<proteinExistence type="inferred from homology"/>
<dbReference type="GO" id="GO:0004252">
    <property type="term" value="F:serine-type endopeptidase activity"/>
    <property type="evidence" value="ECO:0007669"/>
    <property type="project" value="UniProtKB-UniRule"/>
</dbReference>
<dbReference type="InterPro" id="IPR050131">
    <property type="entry name" value="Peptidase_S8_subtilisin-like"/>
</dbReference>
<evidence type="ECO:0000259" key="6">
    <source>
        <dbReference type="Pfam" id="PF00082"/>
    </source>
</evidence>
<keyword evidence="2 5" id="KW-0645">Protease</keyword>
<evidence type="ECO:0000256" key="5">
    <source>
        <dbReference type="PROSITE-ProRule" id="PRU01240"/>
    </source>
</evidence>
<comment type="similarity">
    <text evidence="1 5">Belongs to the peptidase S8 family.</text>
</comment>
<dbReference type="EMBL" id="WTYW01000003">
    <property type="protein sequence ID" value="MXO86616.1"/>
    <property type="molecule type" value="Genomic_DNA"/>
</dbReference>
<dbReference type="PANTHER" id="PTHR43806:SF11">
    <property type="entry name" value="CEREVISIN-RELATED"/>
    <property type="match status" value="1"/>
</dbReference>